<evidence type="ECO:0000313" key="2">
    <source>
        <dbReference type="Proteomes" id="UP000241118"/>
    </source>
</evidence>
<name>A0A2P8HZG0_SACCR</name>
<evidence type="ECO:0000313" key="1">
    <source>
        <dbReference type="EMBL" id="PSL51585.1"/>
    </source>
</evidence>
<dbReference type="InterPro" id="IPR006311">
    <property type="entry name" value="TAT_signal"/>
</dbReference>
<proteinExistence type="predicted"/>
<dbReference type="OrthoDB" id="2579961at2"/>
<sequence>MTTITRRALLRGGLLAATGVITTRLAGTAAAEPHRDGFAVAYNDLVITPHAPPWPSLWMGGYGWTKRGSRGAVARDLHAHCLALHDGDRGVRVLVRVDVVGIPRDVHQEIRRRVCDQERLVASPDFVIVASHTHSGPFLGDTHPDPYVLMGLEPADIDAVNGSTALFIDLVVELVRRTVQEQPIPATLHYAEGSAEIGFNRAGLDHVITDVPVLLVRDTDDGAPLAVLFGATCHPVCRGRDDVFDSDFVGAAAEAVERELGVMALFFQGTAGDHDPVGGQGPHRPAELGQVLADAVLDVVRRDQFTPVTGPVRGELTEVQLPFSVDLGDPGAVAELERKYRSRLDGHLGQAEVRHAEVVLRRLGDGSFPRSFPMPLQCWKLGGLTVLALAHEVLSSYHVLLKGLAGRLGTGPLWIMAYANETQGYVPADETSWRGGYEAGWGAGDPHITGAGSNMVAYGWPAPLRGSPVGAHPATPDSTEAIVLSACEGLLR</sequence>
<dbReference type="PROSITE" id="PS51318">
    <property type="entry name" value="TAT"/>
    <property type="match status" value="1"/>
</dbReference>
<dbReference type="EMBL" id="PYAX01000019">
    <property type="protein sequence ID" value="PSL51585.1"/>
    <property type="molecule type" value="Genomic_DNA"/>
</dbReference>
<reference evidence="1 2" key="1">
    <citation type="submission" date="2018-03" db="EMBL/GenBank/DDBJ databases">
        <title>Genomic Encyclopedia of Type Strains, Phase III (KMG-III): the genomes of soil and plant-associated and newly described type strains.</title>
        <authorList>
            <person name="Whitman W."/>
        </authorList>
    </citation>
    <scope>NUCLEOTIDE SEQUENCE [LARGE SCALE GENOMIC DNA]</scope>
    <source>
        <strain evidence="1 2">CGMCC 4.7097</strain>
    </source>
</reference>
<comment type="caution">
    <text evidence="1">The sequence shown here is derived from an EMBL/GenBank/DDBJ whole genome shotgun (WGS) entry which is preliminary data.</text>
</comment>
<organism evidence="1 2">
    <name type="scientific">Saccharothrix carnea</name>
    <dbReference type="NCBI Taxonomy" id="1280637"/>
    <lineage>
        <taxon>Bacteria</taxon>
        <taxon>Bacillati</taxon>
        <taxon>Actinomycetota</taxon>
        <taxon>Actinomycetes</taxon>
        <taxon>Pseudonocardiales</taxon>
        <taxon>Pseudonocardiaceae</taxon>
        <taxon>Saccharothrix</taxon>
    </lineage>
</organism>
<dbReference type="AlphaFoldDB" id="A0A2P8HZG0"/>
<keyword evidence="2" id="KW-1185">Reference proteome</keyword>
<dbReference type="RefSeq" id="WP_106619701.1">
    <property type="nucleotide sequence ID" value="NZ_PYAX01000019.1"/>
</dbReference>
<protein>
    <recommendedName>
        <fullName evidence="3">Neutral/alkaline ceramidase-like enzyme</fullName>
    </recommendedName>
</protein>
<gene>
    <name evidence="1" type="ORF">B0I31_11915</name>
</gene>
<evidence type="ECO:0008006" key="3">
    <source>
        <dbReference type="Google" id="ProtNLM"/>
    </source>
</evidence>
<accession>A0A2P8HZG0</accession>
<dbReference type="Proteomes" id="UP000241118">
    <property type="component" value="Unassembled WGS sequence"/>
</dbReference>